<reference evidence="4" key="2">
    <citation type="submission" date="2024-04" db="EMBL/GenBank/DDBJ databases">
        <authorList>
            <person name="Chen Y."/>
            <person name="Shah S."/>
            <person name="Dougan E. K."/>
            <person name="Thang M."/>
            <person name="Chan C."/>
        </authorList>
    </citation>
    <scope>NUCLEOTIDE SEQUENCE [LARGE SCALE GENOMIC DNA]</scope>
</reference>
<dbReference type="EMBL" id="CAMXCT030001649">
    <property type="protein sequence ID" value="CAL4779233.1"/>
    <property type="molecule type" value="Genomic_DNA"/>
</dbReference>
<dbReference type="GO" id="GO:0000455">
    <property type="term" value="P:enzyme-directed rRNA pseudouridine synthesis"/>
    <property type="evidence" value="ECO:0007669"/>
    <property type="project" value="TreeGrafter"/>
</dbReference>
<gene>
    <name evidence="3" type="ORF">C1SCF055_LOCUS18786</name>
</gene>
<evidence type="ECO:0000259" key="2">
    <source>
        <dbReference type="Pfam" id="PF00849"/>
    </source>
</evidence>
<organism evidence="3">
    <name type="scientific">Cladocopium goreaui</name>
    <dbReference type="NCBI Taxonomy" id="2562237"/>
    <lineage>
        <taxon>Eukaryota</taxon>
        <taxon>Sar</taxon>
        <taxon>Alveolata</taxon>
        <taxon>Dinophyceae</taxon>
        <taxon>Suessiales</taxon>
        <taxon>Symbiodiniaceae</taxon>
        <taxon>Cladocopium</taxon>
    </lineage>
</organism>
<dbReference type="EMBL" id="CAMXCT010001649">
    <property type="protein sequence ID" value="CAI3991921.1"/>
    <property type="molecule type" value="Genomic_DNA"/>
</dbReference>
<accession>A0A9P1CIB1</accession>
<sequence length="217" mass="23708">MSGAWKAGFERERRGQDTPLGRAKLWAPTGGQVVIAIVLEVVTTVTTVVPTCLELERALDGGNLDCGQLWTAIQVVRFAATTLCCVMNGAPSSVRRHGKPARTFLKVLSHLVHQPGGDSYSLVEVSIDTGRRHQIRSHLAFIGHPLVGDAKYSSSATFQSDHTLCNRNFLHRVRLSFLDVEGKPVEVADALPPDLQLALSALEAKDNDSAMWKPQWC</sequence>
<dbReference type="Gene3D" id="3.30.2350.10">
    <property type="entry name" value="Pseudouridine synthase"/>
    <property type="match status" value="1"/>
</dbReference>
<dbReference type="InterPro" id="IPR006145">
    <property type="entry name" value="PsdUridine_synth_RsuA/RluA"/>
</dbReference>
<name>A0A9P1CIB1_9DINO</name>
<dbReference type="AlphaFoldDB" id="A0A9P1CIB1"/>
<dbReference type="InterPro" id="IPR020103">
    <property type="entry name" value="PsdUridine_synth_cat_dom_sf"/>
</dbReference>
<dbReference type="EMBL" id="CAMXCT020001649">
    <property type="protein sequence ID" value="CAL1145296.1"/>
    <property type="molecule type" value="Genomic_DNA"/>
</dbReference>
<evidence type="ECO:0000313" key="4">
    <source>
        <dbReference type="EMBL" id="CAL1145296.1"/>
    </source>
</evidence>
<comment type="caution">
    <text evidence="3">The sequence shown here is derived from an EMBL/GenBank/DDBJ whole genome shotgun (WGS) entry which is preliminary data.</text>
</comment>
<dbReference type="Pfam" id="PF00849">
    <property type="entry name" value="PseudoU_synth_2"/>
    <property type="match status" value="1"/>
</dbReference>
<dbReference type="OrthoDB" id="449024at2759"/>
<comment type="similarity">
    <text evidence="1">Belongs to the pseudouridine synthase RluA family.</text>
</comment>
<feature type="domain" description="Pseudouridine synthase RsuA/RluA-like" evidence="2">
    <location>
        <begin position="94"/>
        <end position="140"/>
    </location>
</feature>
<protein>
    <submittedName>
        <fullName evidence="5">Uncharacterized RNA pseudouridine synthase Caur_0901 (RNA pseudouridylate synthase) (RNA-uridin e isomerase)</fullName>
    </submittedName>
</protein>
<dbReference type="PANTHER" id="PTHR21600">
    <property type="entry name" value="MITOCHONDRIAL RNA PSEUDOURIDINE SYNTHASE"/>
    <property type="match status" value="1"/>
</dbReference>
<dbReference type="GO" id="GO:0009982">
    <property type="term" value="F:pseudouridine synthase activity"/>
    <property type="evidence" value="ECO:0007669"/>
    <property type="project" value="InterPro"/>
</dbReference>
<evidence type="ECO:0000313" key="6">
    <source>
        <dbReference type="Proteomes" id="UP001152797"/>
    </source>
</evidence>
<evidence type="ECO:0000256" key="1">
    <source>
        <dbReference type="ARBA" id="ARBA00010876"/>
    </source>
</evidence>
<dbReference type="InterPro" id="IPR050188">
    <property type="entry name" value="RluA_PseudoU_synthase"/>
</dbReference>
<evidence type="ECO:0000313" key="5">
    <source>
        <dbReference type="EMBL" id="CAL4779233.1"/>
    </source>
</evidence>
<dbReference type="PANTHER" id="PTHR21600:SF87">
    <property type="entry name" value="RNA PSEUDOURIDYLATE SYNTHASE DOMAIN-CONTAINING PROTEIN 1"/>
    <property type="match status" value="1"/>
</dbReference>
<dbReference type="SUPFAM" id="SSF55120">
    <property type="entry name" value="Pseudouridine synthase"/>
    <property type="match status" value="1"/>
</dbReference>
<dbReference type="GO" id="GO:0003723">
    <property type="term" value="F:RNA binding"/>
    <property type="evidence" value="ECO:0007669"/>
    <property type="project" value="InterPro"/>
</dbReference>
<dbReference type="Proteomes" id="UP001152797">
    <property type="component" value="Unassembled WGS sequence"/>
</dbReference>
<proteinExistence type="inferred from homology"/>
<keyword evidence="5" id="KW-0413">Isomerase</keyword>
<keyword evidence="6" id="KW-1185">Reference proteome</keyword>
<reference evidence="3" key="1">
    <citation type="submission" date="2022-10" db="EMBL/GenBank/DDBJ databases">
        <authorList>
            <person name="Chen Y."/>
            <person name="Dougan E. K."/>
            <person name="Chan C."/>
            <person name="Rhodes N."/>
            <person name="Thang M."/>
        </authorList>
    </citation>
    <scope>NUCLEOTIDE SEQUENCE</scope>
</reference>
<evidence type="ECO:0000313" key="3">
    <source>
        <dbReference type="EMBL" id="CAI3991921.1"/>
    </source>
</evidence>